<proteinExistence type="predicted"/>
<dbReference type="EMBL" id="LSRC01000012">
    <property type="protein sequence ID" value="KXI18561.1"/>
    <property type="molecule type" value="Genomic_DNA"/>
</dbReference>
<reference evidence="3" key="1">
    <citation type="submission" date="2016-02" db="EMBL/GenBank/DDBJ databases">
        <authorList>
            <person name="Mitreva M."/>
            <person name="Pepin K.H."/>
            <person name="Mihindukulasuriya K.A."/>
            <person name="Fulton R."/>
            <person name="Fronick C."/>
            <person name="O'Laughlin M."/>
            <person name="Miner T."/>
            <person name="Herter B."/>
            <person name="Rosa B.A."/>
            <person name="Cordes M."/>
            <person name="Tomlinson C."/>
            <person name="Wollam A."/>
            <person name="Palsikar V.B."/>
            <person name="Mardis E.R."/>
            <person name="Wilson R.K."/>
        </authorList>
    </citation>
    <scope>NUCLEOTIDE SEQUENCE [LARGE SCALE GENOMIC DNA]</scope>
    <source>
        <strain evidence="3">CMW7778B</strain>
    </source>
</reference>
<dbReference type="PATRIC" id="fig|2702.101.peg.325"/>
<protein>
    <recommendedName>
        <fullName evidence="4">Phosphoribosylglycinamide synthetase</fullName>
    </recommendedName>
</protein>
<name>A0A135ZA86_GARVA</name>
<feature type="compositionally biased region" description="Basic and acidic residues" evidence="1">
    <location>
        <begin position="158"/>
        <end position="176"/>
    </location>
</feature>
<feature type="region of interest" description="Disordered" evidence="1">
    <location>
        <begin position="142"/>
        <end position="176"/>
    </location>
</feature>
<gene>
    <name evidence="2" type="ORF">HMPREF3230_00335</name>
</gene>
<dbReference type="AlphaFoldDB" id="A0A135ZA86"/>
<accession>A0A135ZA86</accession>
<dbReference type="Proteomes" id="UP000070505">
    <property type="component" value="Unassembled WGS sequence"/>
</dbReference>
<comment type="caution">
    <text evidence="2">The sequence shown here is derived from an EMBL/GenBank/DDBJ whole genome shotgun (WGS) entry which is preliminary data.</text>
</comment>
<sequence length="176" mass="19856">MVDEKAKDSHLTPLESLDVAAQRLSIVRYVFLVQIEDGISSASARSSLEYADAVLMGWPEGDDNDVIMPPDDSSMQEVYTTMRLMEDNIASFSEFERSGDIDRMSDMLVEITNNVAKIRGIFQPNFPLPTFAEIQRVVTDEWNEEMGNIDPDSANDASEVKNETRLEEKEDESHES</sequence>
<evidence type="ECO:0000313" key="3">
    <source>
        <dbReference type="Proteomes" id="UP000070505"/>
    </source>
</evidence>
<organism evidence="2 3">
    <name type="scientific">Gardnerella vaginalis</name>
    <dbReference type="NCBI Taxonomy" id="2702"/>
    <lineage>
        <taxon>Bacteria</taxon>
        <taxon>Bacillati</taxon>
        <taxon>Actinomycetota</taxon>
        <taxon>Actinomycetes</taxon>
        <taxon>Bifidobacteriales</taxon>
        <taxon>Bifidobacteriaceae</taxon>
        <taxon>Gardnerella</taxon>
    </lineage>
</organism>
<dbReference type="RefSeq" id="WP_075523239.1">
    <property type="nucleotide sequence ID" value="NZ_KQ961853.1"/>
</dbReference>
<evidence type="ECO:0008006" key="4">
    <source>
        <dbReference type="Google" id="ProtNLM"/>
    </source>
</evidence>
<evidence type="ECO:0000313" key="2">
    <source>
        <dbReference type="EMBL" id="KXI18561.1"/>
    </source>
</evidence>
<evidence type="ECO:0000256" key="1">
    <source>
        <dbReference type="SAM" id="MobiDB-lite"/>
    </source>
</evidence>